<dbReference type="Gene3D" id="2.40.50.180">
    <property type="entry name" value="CheA-289, Domain 4"/>
    <property type="match status" value="1"/>
</dbReference>
<dbReference type="SUPFAM" id="SSF50341">
    <property type="entry name" value="CheW-like"/>
    <property type="match status" value="1"/>
</dbReference>
<feature type="domain" description="CheW-like" evidence="1">
    <location>
        <begin position="11"/>
        <end position="153"/>
    </location>
</feature>
<dbReference type="Proteomes" id="UP000001977">
    <property type="component" value="Chromosome"/>
</dbReference>
<dbReference type="GO" id="GO:0006935">
    <property type="term" value="P:chemotaxis"/>
    <property type="evidence" value="ECO:0007669"/>
    <property type="project" value="InterPro"/>
</dbReference>
<dbReference type="InterPro" id="IPR039315">
    <property type="entry name" value="CheW"/>
</dbReference>
<evidence type="ECO:0000259" key="1">
    <source>
        <dbReference type="PROSITE" id="PS50851"/>
    </source>
</evidence>
<evidence type="ECO:0000313" key="2">
    <source>
        <dbReference type="EMBL" id="CAJ48630.1"/>
    </source>
</evidence>
<name>Q2KV74_BORA1</name>
<proteinExistence type="predicted"/>
<dbReference type="Pfam" id="PF01584">
    <property type="entry name" value="CheW"/>
    <property type="match status" value="1"/>
</dbReference>
<dbReference type="AlphaFoldDB" id="Q2KV74"/>
<organism evidence="2 3">
    <name type="scientific">Bordetella avium (strain 197N)</name>
    <dbReference type="NCBI Taxonomy" id="360910"/>
    <lineage>
        <taxon>Bacteria</taxon>
        <taxon>Pseudomonadati</taxon>
        <taxon>Pseudomonadota</taxon>
        <taxon>Betaproteobacteria</taxon>
        <taxon>Burkholderiales</taxon>
        <taxon>Alcaligenaceae</taxon>
        <taxon>Bordetella</taxon>
    </lineage>
</organism>
<keyword evidence="3" id="KW-1185">Reference proteome</keyword>
<dbReference type="PANTHER" id="PTHR22617:SF43">
    <property type="entry name" value="PROTEIN PILI"/>
    <property type="match status" value="1"/>
</dbReference>
<dbReference type="EMBL" id="AM167904">
    <property type="protein sequence ID" value="CAJ48630.1"/>
    <property type="molecule type" value="Genomic_DNA"/>
</dbReference>
<reference evidence="2 3" key="1">
    <citation type="journal article" date="2006" name="J. Bacteriol.">
        <title>Comparison of the genome sequence of the poultry pathogen Bordetella avium with those of B. bronchiseptica, B. pertussis, and B. parapertussis reveals extensive diversity in surface structures associated with host interaction.</title>
        <authorList>
            <person name="Sebaihia M."/>
            <person name="Preston A."/>
            <person name="Maskell D.J."/>
            <person name="Kuzmiak H."/>
            <person name="Connell T.D."/>
            <person name="King N.D."/>
            <person name="Orndorff P.E."/>
            <person name="Miyamoto D.M."/>
            <person name="Thomson N.R."/>
            <person name="Harris D."/>
            <person name="Goble A."/>
            <person name="Lord A."/>
            <person name="Murphy L."/>
            <person name="Quail M.A."/>
            <person name="Rutter S."/>
            <person name="Squares R."/>
            <person name="Squares S."/>
            <person name="Woodward J."/>
            <person name="Parkhill J."/>
            <person name="Temple L.M."/>
        </authorList>
    </citation>
    <scope>NUCLEOTIDE SEQUENCE [LARGE SCALE GENOMIC DNA]</scope>
    <source>
        <strain evidence="2 3">197N</strain>
    </source>
</reference>
<dbReference type="PROSITE" id="PS50851">
    <property type="entry name" value="CHEW"/>
    <property type="match status" value="1"/>
</dbReference>
<gene>
    <name evidence="2" type="primary">cheW</name>
    <name evidence="2" type="ordered locus">BAV1021</name>
</gene>
<dbReference type="eggNOG" id="COG0835">
    <property type="taxonomic scope" value="Bacteria"/>
</dbReference>
<dbReference type="OrthoDB" id="21913at2"/>
<dbReference type="GO" id="GO:0007165">
    <property type="term" value="P:signal transduction"/>
    <property type="evidence" value="ECO:0007669"/>
    <property type="project" value="InterPro"/>
</dbReference>
<dbReference type="KEGG" id="bav:BAV1021"/>
<dbReference type="Gene3D" id="2.30.30.40">
    <property type="entry name" value="SH3 Domains"/>
    <property type="match status" value="1"/>
</dbReference>
<dbReference type="InterPro" id="IPR036061">
    <property type="entry name" value="CheW-like_dom_sf"/>
</dbReference>
<dbReference type="HOGENOM" id="CLU_048995_7_0_4"/>
<dbReference type="SMART" id="SM00260">
    <property type="entry name" value="CheW"/>
    <property type="match status" value="1"/>
</dbReference>
<accession>Q2KV74</accession>
<protein>
    <submittedName>
        <fullName evidence="2">Chemotaxis protein</fullName>
    </submittedName>
</protein>
<dbReference type="GO" id="GO:0005829">
    <property type="term" value="C:cytosol"/>
    <property type="evidence" value="ECO:0007669"/>
    <property type="project" value="TreeGrafter"/>
</dbReference>
<dbReference type="InterPro" id="IPR002545">
    <property type="entry name" value="CheW-lke_dom"/>
</dbReference>
<dbReference type="PANTHER" id="PTHR22617">
    <property type="entry name" value="CHEMOTAXIS SENSOR HISTIDINE KINASE-RELATED"/>
    <property type="match status" value="1"/>
</dbReference>
<evidence type="ECO:0000313" key="3">
    <source>
        <dbReference type="Proteomes" id="UP000001977"/>
    </source>
</evidence>
<dbReference type="STRING" id="360910.BAV1021"/>
<dbReference type="RefSeq" id="WP_012416707.1">
    <property type="nucleotide sequence ID" value="NC_010645.1"/>
</dbReference>
<sequence>MSGNADRYGRERLYLQFRIGADRYALDCALVVEVLGPAPIKQLPGTPAWVLGLLDYRGHPLPVVDVSAAAGEGAAPRLTSTRIVVVRPFGQESARLLGLLLEGVTDTLRLDPDRFEPGGLRQDGAPFLGPVIRDARGLIQRADLDRLLDDEVKALLYPEPAP</sequence>